<comment type="caution">
    <text evidence="1">The sequence shown here is derived from an EMBL/GenBank/DDBJ whole genome shotgun (WGS) entry which is preliminary data.</text>
</comment>
<dbReference type="SUPFAM" id="SSF49899">
    <property type="entry name" value="Concanavalin A-like lectins/glucanases"/>
    <property type="match status" value="1"/>
</dbReference>
<name>A0ABQ9DVP6_9PASS</name>
<gene>
    <name evidence="1" type="ORF">WISP_00896</name>
</gene>
<dbReference type="PANTHER" id="PTHR24099">
    <property type="entry name" value="E3 UBIQUITIN-PROTEIN LIGASE TRIM36-RELATED"/>
    <property type="match status" value="1"/>
</dbReference>
<sequence>MGTGTAMGVTTTTMGTGVSVATTTMGTRMSTMGIATTTGTSFLSFYNAKTKQLLHTFKAKFTQPVLPAFMVWCGSFQVTSGLQVPSTVRCLQKRNSSASSSSLP</sequence>
<evidence type="ECO:0000313" key="1">
    <source>
        <dbReference type="EMBL" id="KAJ7428728.1"/>
    </source>
</evidence>
<dbReference type="Gene3D" id="2.60.120.920">
    <property type="match status" value="1"/>
</dbReference>
<accession>A0ABQ9DVP6</accession>
<dbReference type="InterPro" id="IPR050617">
    <property type="entry name" value="E3_ligase_FN3/SPRY"/>
</dbReference>
<dbReference type="Proteomes" id="UP001145742">
    <property type="component" value="Unassembled WGS sequence"/>
</dbReference>
<reference evidence="1" key="1">
    <citation type="submission" date="2019-10" db="EMBL/GenBank/DDBJ databases">
        <authorList>
            <person name="Soares A.E.R."/>
            <person name="Aleixo A."/>
            <person name="Schneider P."/>
            <person name="Miyaki C.Y."/>
            <person name="Schneider M.P."/>
            <person name="Mello C."/>
            <person name="Vasconcelos A.T.R."/>
        </authorList>
    </citation>
    <scope>NUCLEOTIDE SEQUENCE</scope>
    <source>
        <tissue evidence="1">Muscle</tissue>
    </source>
</reference>
<keyword evidence="2" id="KW-1185">Reference proteome</keyword>
<dbReference type="PANTHER" id="PTHR24099:SF4">
    <property type="entry name" value="FIBRONECTIN TYPE III AND SPRY DOMAIN-CONTAINING PROTEIN 1"/>
    <property type="match status" value="1"/>
</dbReference>
<dbReference type="InterPro" id="IPR043136">
    <property type="entry name" value="B30.2/SPRY_sf"/>
</dbReference>
<dbReference type="InterPro" id="IPR013320">
    <property type="entry name" value="ConA-like_dom_sf"/>
</dbReference>
<organism evidence="1 2">
    <name type="scientific">Willisornis vidua</name>
    <name type="common">Xingu scale-backed antbird</name>
    <dbReference type="NCBI Taxonomy" id="1566151"/>
    <lineage>
        <taxon>Eukaryota</taxon>
        <taxon>Metazoa</taxon>
        <taxon>Chordata</taxon>
        <taxon>Craniata</taxon>
        <taxon>Vertebrata</taxon>
        <taxon>Euteleostomi</taxon>
        <taxon>Archelosauria</taxon>
        <taxon>Archosauria</taxon>
        <taxon>Dinosauria</taxon>
        <taxon>Saurischia</taxon>
        <taxon>Theropoda</taxon>
        <taxon>Coelurosauria</taxon>
        <taxon>Aves</taxon>
        <taxon>Neognathae</taxon>
        <taxon>Neoaves</taxon>
        <taxon>Telluraves</taxon>
        <taxon>Australaves</taxon>
        <taxon>Passeriformes</taxon>
        <taxon>Thamnophilidae</taxon>
        <taxon>Willisornis</taxon>
    </lineage>
</organism>
<protein>
    <submittedName>
        <fullName evidence="1">Uncharacterized protein</fullName>
    </submittedName>
</protein>
<dbReference type="EMBL" id="WHWB01018082">
    <property type="protein sequence ID" value="KAJ7428728.1"/>
    <property type="molecule type" value="Genomic_DNA"/>
</dbReference>
<proteinExistence type="predicted"/>
<evidence type="ECO:0000313" key="2">
    <source>
        <dbReference type="Proteomes" id="UP001145742"/>
    </source>
</evidence>